<evidence type="ECO:0000313" key="2">
    <source>
        <dbReference type="EMBL" id="QPC47179.1"/>
    </source>
</evidence>
<dbReference type="EMBL" id="CP049742">
    <property type="protein sequence ID" value="QPC47179.1"/>
    <property type="molecule type" value="Genomic_DNA"/>
</dbReference>
<keyword evidence="1" id="KW-1133">Transmembrane helix</keyword>
<keyword evidence="1" id="KW-0472">Membrane</keyword>
<dbReference type="KEGG" id="mcui:G8O30_09460"/>
<evidence type="ECO:0000256" key="1">
    <source>
        <dbReference type="SAM" id="Phobius"/>
    </source>
</evidence>
<keyword evidence="3" id="KW-1185">Reference proteome</keyword>
<keyword evidence="1" id="KW-0812">Transmembrane</keyword>
<proteinExistence type="predicted"/>
<organism evidence="2 3">
    <name type="scientific">Mangrovibacillus cuniculi</name>
    <dbReference type="NCBI Taxonomy" id="2593652"/>
    <lineage>
        <taxon>Bacteria</taxon>
        <taxon>Bacillati</taxon>
        <taxon>Bacillota</taxon>
        <taxon>Bacilli</taxon>
        <taxon>Bacillales</taxon>
        <taxon>Bacillaceae</taxon>
        <taxon>Mangrovibacillus</taxon>
    </lineage>
</organism>
<gene>
    <name evidence="2" type="ORF">G8O30_09460</name>
</gene>
<evidence type="ECO:0000313" key="3">
    <source>
        <dbReference type="Proteomes" id="UP000593626"/>
    </source>
</evidence>
<name>A0A7S8HFQ9_9BACI</name>
<dbReference type="AlphaFoldDB" id="A0A7S8HFQ9"/>
<dbReference type="Proteomes" id="UP000593626">
    <property type="component" value="Chromosome"/>
</dbReference>
<accession>A0A7S8HFQ9</accession>
<protein>
    <submittedName>
        <fullName evidence="2">Sigma-w pathway protein ysdB</fullName>
    </submittedName>
</protein>
<reference evidence="2 3" key="1">
    <citation type="submission" date="2019-07" db="EMBL/GenBank/DDBJ databases">
        <title>Genome sequence of 2 isolates from Red Sea Mangroves.</title>
        <authorList>
            <person name="Sefrji F."/>
            <person name="Michoud G."/>
            <person name="Merlino G."/>
            <person name="Daffonchio D."/>
        </authorList>
    </citation>
    <scope>NUCLEOTIDE SEQUENCE [LARGE SCALE GENOMIC DNA]</scope>
    <source>
        <strain evidence="2 3">R1DC41</strain>
    </source>
</reference>
<feature type="transmembrane region" description="Helical" evidence="1">
    <location>
        <begin position="6"/>
        <end position="26"/>
    </location>
</feature>
<sequence length="140" mass="16819">MVYMILRFILFIAFCYFIYLGIRYFFHPKRKLEAAVESGAFYFYDDEKNVRHNFLMTYKGCLFEGEKYLGTTKNAFDVVSIFIWPHKTEKLKGFTYDDFTFMEAQIKSVYPNAKLDWKKPIQDFLASKNKRWDDLLDSSK</sequence>